<comment type="caution">
    <text evidence="2">The sequence shown here is derived from an EMBL/GenBank/DDBJ whole genome shotgun (WGS) entry which is preliminary data.</text>
</comment>
<reference evidence="2 3" key="1">
    <citation type="submission" date="2024-07" db="EMBL/GenBank/DDBJ databases">
        <title>Section-level genome sequencing and comparative genomics of Aspergillus sections Usti and Cavernicolus.</title>
        <authorList>
            <consortium name="Lawrence Berkeley National Laboratory"/>
            <person name="Nybo J.L."/>
            <person name="Vesth T.C."/>
            <person name="Theobald S."/>
            <person name="Frisvad J.C."/>
            <person name="Larsen T.O."/>
            <person name="Kjaerboelling I."/>
            <person name="Rothschild-Mancinelli K."/>
            <person name="Lyhne E.K."/>
            <person name="Kogle M.E."/>
            <person name="Barry K."/>
            <person name="Clum A."/>
            <person name="Na H."/>
            <person name="Ledsgaard L."/>
            <person name="Lin J."/>
            <person name="Lipzen A."/>
            <person name="Kuo A."/>
            <person name="Riley R."/>
            <person name="Mondo S."/>
            <person name="LaButti K."/>
            <person name="Haridas S."/>
            <person name="Pangalinan J."/>
            <person name="Salamov A.A."/>
            <person name="Simmons B.A."/>
            <person name="Magnuson J.K."/>
            <person name="Chen J."/>
            <person name="Drula E."/>
            <person name="Henrissat B."/>
            <person name="Wiebenga A."/>
            <person name="Lubbers R.J."/>
            <person name="Gomes A.C."/>
            <person name="Makela M.R."/>
            <person name="Stajich J."/>
            <person name="Grigoriev I.V."/>
            <person name="Mortensen U.H."/>
            <person name="De vries R.P."/>
            <person name="Baker S.E."/>
            <person name="Andersen M.R."/>
        </authorList>
    </citation>
    <scope>NUCLEOTIDE SEQUENCE [LARGE SCALE GENOMIC DNA]</scope>
    <source>
        <strain evidence="2 3">CBS 600.67</strain>
    </source>
</reference>
<dbReference type="Proteomes" id="UP001610335">
    <property type="component" value="Unassembled WGS sequence"/>
</dbReference>
<keyword evidence="3" id="KW-1185">Reference proteome</keyword>
<sequence length="155" mass="17078">MIHEKAQRRSSIVSKSPAQRPRNAQPVTTTRRGKLVWLRESSGNNGNAVKLRGVSVEPWKKRQPEGDCITSRVHRYWDQFLHPQRRSPSGPSRSMLTGCLSSSSIPGGRVLLILWTNHGLISWGVVSAKLFPRPAPVQSATMLLSTQAISGLTCG</sequence>
<dbReference type="EMBL" id="JBFXLS010000093">
    <property type="protein sequence ID" value="KAL2817281.1"/>
    <property type="molecule type" value="Genomic_DNA"/>
</dbReference>
<protein>
    <submittedName>
        <fullName evidence="2">Uncharacterized protein</fullName>
    </submittedName>
</protein>
<proteinExistence type="predicted"/>
<organism evidence="2 3">
    <name type="scientific">Aspergillus cavernicola</name>
    <dbReference type="NCBI Taxonomy" id="176166"/>
    <lineage>
        <taxon>Eukaryota</taxon>
        <taxon>Fungi</taxon>
        <taxon>Dikarya</taxon>
        <taxon>Ascomycota</taxon>
        <taxon>Pezizomycotina</taxon>
        <taxon>Eurotiomycetes</taxon>
        <taxon>Eurotiomycetidae</taxon>
        <taxon>Eurotiales</taxon>
        <taxon>Aspergillaceae</taxon>
        <taxon>Aspergillus</taxon>
        <taxon>Aspergillus subgen. Nidulantes</taxon>
    </lineage>
</organism>
<feature type="region of interest" description="Disordered" evidence="1">
    <location>
        <begin position="1"/>
        <end position="34"/>
    </location>
</feature>
<evidence type="ECO:0000256" key="1">
    <source>
        <dbReference type="SAM" id="MobiDB-lite"/>
    </source>
</evidence>
<accession>A0ABR4HP80</accession>
<name>A0ABR4HP80_9EURO</name>
<evidence type="ECO:0000313" key="2">
    <source>
        <dbReference type="EMBL" id="KAL2817281.1"/>
    </source>
</evidence>
<evidence type="ECO:0000313" key="3">
    <source>
        <dbReference type="Proteomes" id="UP001610335"/>
    </source>
</evidence>
<gene>
    <name evidence="2" type="ORF">BDW59DRAFT_152741</name>
</gene>